<dbReference type="CDD" id="cd00075">
    <property type="entry name" value="HATPase"/>
    <property type="match status" value="1"/>
</dbReference>
<dbReference type="Pfam" id="PF02518">
    <property type="entry name" value="HATPase_c"/>
    <property type="match status" value="1"/>
</dbReference>
<dbReference type="InterPro" id="IPR003660">
    <property type="entry name" value="HAMP_dom"/>
</dbReference>
<dbReference type="InterPro" id="IPR004358">
    <property type="entry name" value="Sig_transdc_His_kin-like_C"/>
</dbReference>
<dbReference type="SMART" id="SM00304">
    <property type="entry name" value="HAMP"/>
    <property type="match status" value="1"/>
</dbReference>
<evidence type="ECO:0000256" key="4">
    <source>
        <dbReference type="ARBA" id="ARBA00022553"/>
    </source>
</evidence>
<dbReference type="Gene3D" id="3.30.565.10">
    <property type="entry name" value="Histidine kinase-like ATPase, C-terminal domain"/>
    <property type="match status" value="1"/>
</dbReference>
<dbReference type="EC" id="2.7.13.3" evidence="3"/>
<evidence type="ECO:0000256" key="7">
    <source>
        <dbReference type="ARBA" id="ARBA00022777"/>
    </source>
</evidence>
<keyword evidence="8 12" id="KW-1133">Transmembrane helix</keyword>
<dbReference type="RefSeq" id="WP_083951036.1">
    <property type="nucleotide sequence ID" value="NZ_BSRZ01000008.1"/>
</dbReference>
<dbReference type="PROSITE" id="PS50885">
    <property type="entry name" value="HAMP"/>
    <property type="match status" value="1"/>
</dbReference>
<dbReference type="InterPro" id="IPR003661">
    <property type="entry name" value="HisK_dim/P_dom"/>
</dbReference>
<comment type="catalytic activity">
    <reaction evidence="1">
        <text>ATP + protein L-histidine = ADP + protein N-phospho-L-histidine.</text>
        <dbReference type="EC" id="2.7.13.3"/>
    </reaction>
</comment>
<comment type="caution">
    <text evidence="15">The sequence shown here is derived from an EMBL/GenBank/DDBJ whole genome shotgun (WGS) entry which is preliminary data.</text>
</comment>
<dbReference type="Pfam" id="PF00672">
    <property type="entry name" value="HAMP"/>
    <property type="match status" value="1"/>
</dbReference>
<feature type="domain" description="HAMP" evidence="14">
    <location>
        <begin position="127"/>
        <end position="181"/>
    </location>
</feature>
<evidence type="ECO:0000259" key="13">
    <source>
        <dbReference type="PROSITE" id="PS50109"/>
    </source>
</evidence>
<dbReference type="PANTHER" id="PTHR45436">
    <property type="entry name" value="SENSOR HISTIDINE KINASE YKOH"/>
    <property type="match status" value="1"/>
</dbReference>
<feature type="region of interest" description="Disordered" evidence="11">
    <location>
        <begin position="403"/>
        <end position="435"/>
    </location>
</feature>
<dbReference type="AlphaFoldDB" id="A0A9W6PYN4"/>
<dbReference type="SUPFAM" id="SSF47384">
    <property type="entry name" value="Homodimeric domain of signal transducing histidine kinase"/>
    <property type="match status" value="1"/>
</dbReference>
<evidence type="ECO:0000256" key="2">
    <source>
        <dbReference type="ARBA" id="ARBA00004236"/>
    </source>
</evidence>
<feature type="domain" description="Histidine kinase" evidence="13">
    <location>
        <begin position="189"/>
        <end position="402"/>
    </location>
</feature>
<gene>
    <name evidence="15" type="primary">cutS</name>
    <name evidence="15" type="ORF">Arub01_36050</name>
</gene>
<dbReference type="CDD" id="cd00082">
    <property type="entry name" value="HisKA"/>
    <property type="match status" value="1"/>
</dbReference>
<keyword evidence="9" id="KW-0902">Two-component regulatory system</keyword>
<dbReference type="InterPro" id="IPR050428">
    <property type="entry name" value="TCS_sensor_his_kinase"/>
</dbReference>
<dbReference type="Pfam" id="PF00512">
    <property type="entry name" value="HisKA"/>
    <property type="match status" value="1"/>
</dbReference>
<evidence type="ECO:0000256" key="6">
    <source>
        <dbReference type="ARBA" id="ARBA00022692"/>
    </source>
</evidence>
<evidence type="ECO:0000256" key="10">
    <source>
        <dbReference type="ARBA" id="ARBA00023136"/>
    </source>
</evidence>
<evidence type="ECO:0000259" key="14">
    <source>
        <dbReference type="PROSITE" id="PS50885"/>
    </source>
</evidence>
<dbReference type="InterPro" id="IPR036890">
    <property type="entry name" value="HATPase_C_sf"/>
</dbReference>
<sequence length="435" mass="46515">MKALLHRLRPTIRVRLTLLYGGLFLIGGVVLLALTYFLVRNSLSPSGPVGQGTPGTPPSGTSLVVKKGVFTELPPDTLISAREAQHIIVRVKDDSQQEILDSVLTQGAIALSVVTAAAFGLGWLFTDRALRPLHAITETARRVARSHNLTERIAYRGPRDDVKELADTFDTMLERLARAFDGQRRFVANASHELRTPLAINRTLIDVALRRPDASDDVKRLGESLLVVNGRHERLIDGLLTLADSENAVTDTSPLDLADVAGHVLDQAAAEASSRGVSASRALEPAPTAGDPVLIERLVQNLVENAIRHNHRDGSLSVATRRRAGWAELVVVNTGPVVPPYEAETIFEPFRRLGTDRVRSDRGSGLGLSIVRATARAHGGTVTAEPRAGGGLVVTVRLPAREQARPAGCGAASGGTRAAPDGASADQRKLTSLQM</sequence>
<evidence type="ECO:0000313" key="16">
    <source>
        <dbReference type="Proteomes" id="UP001165124"/>
    </source>
</evidence>
<accession>A0A9W6PYN4</accession>
<feature type="transmembrane region" description="Helical" evidence="12">
    <location>
        <begin position="12"/>
        <end position="39"/>
    </location>
</feature>
<evidence type="ECO:0000256" key="5">
    <source>
        <dbReference type="ARBA" id="ARBA00022679"/>
    </source>
</evidence>
<dbReference type="EMBL" id="BSRZ01000008">
    <property type="protein sequence ID" value="GLW65361.1"/>
    <property type="molecule type" value="Genomic_DNA"/>
</dbReference>
<comment type="subcellular location">
    <subcellularLocation>
        <location evidence="2">Cell membrane</location>
    </subcellularLocation>
</comment>
<dbReference type="PRINTS" id="PR00344">
    <property type="entry name" value="BCTRLSENSOR"/>
</dbReference>
<dbReference type="CDD" id="cd06225">
    <property type="entry name" value="HAMP"/>
    <property type="match status" value="1"/>
</dbReference>
<keyword evidence="10 12" id="KW-0472">Membrane</keyword>
<evidence type="ECO:0000256" key="9">
    <source>
        <dbReference type="ARBA" id="ARBA00023012"/>
    </source>
</evidence>
<dbReference type="PROSITE" id="PS50109">
    <property type="entry name" value="HIS_KIN"/>
    <property type="match status" value="1"/>
</dbReference>
<name>A0A9W6PYN4_9ACTN</name>
<dbReference type="InterPro" id="IPR003594">
    <property type="entry name" value="HATPase_dom"/>
</dbReference>
<dbReference type="Proteomes" id="UP001165124">
    <property type="component" value="Unassembled WGS sequence"/>
</dbReference>
<dbReference type="GO" id="GO:0005886">
    <property type="term" value="C:plasma membrane"/>
    <property type="evidence" value="ECO:0007669"/>
    <property type="project" value="UniProtKB-SubCell"/>
</dbReference>
<reference evidence="15" key="1">
    <citation type="submission" date="2023-02" db="EMBL/GenBank/DDBJ databases">
        <title>Actinomadura rubrobrunea NBRC 14622.</title>
        <authorList>
            <person name="Ichikawa N."/>
            <person name="Sato H."/>
            <person name="Tonouchi N."/>
        </authorList>
    </citation>
    <scope>NUCLEOTIDE SEQUENCE</scope>
    <source>
        <strain evidence="15">NBRC 14622</strain>
    </source>
</reference>
<dbReference type="SMART" id="SM00387">
    <property type="entry name" value="HATPase_c"/>
    <property type="match status" value="1"/>
</dbReference>
<dbReference type="Gene3D" id="6.10.340.10">
    <property type="match status" value="1"/>
</dbReference>
<keyword evidence="6 12" id="KW-0812">Transmembrane</keyword>
<dbReference type="InterPro" id="IPR036097">
    <property type="entry name" value="HisK_dim/P_sf"/>
</dbReference>
<organism evidence="15 16">
    <name type="scientific">Actinomadura rubrobrunea</name>
    <dbReference type="NCBI Taxonomy" id="115335"/>
    <lineage>
        <taxon>Bacteria</taxon>
        <taxon>Bacillati</taxon>
        <taxon>Actinomycetota</taxon>
        <taxon>Actinomycetes</taxon>
        <taxon>Streptosporangiales</taxon>
        <taxon>Thermomonosporaceae</taxon>
        <taxon>Actinomadura</taxon>
    </lineage>
</organism>
<keyword evidence="5" id="KW-0808">Transferase</keyword>
<feature type="transmembrane region" description="Helical" evidence="12">
    <location>
        <begin position="103"/>
        <end position="125"/>
    </location>
</feature>
<dbReference type="PANTHER" id="PTHR45436:SF5">
    <property type="entry name" value="SENSOR HISTIDINE KINASE TRCS"/>
    <property type="match status" value="1"/>
</dbReference>
<dbReference type="GO" id="GO:0000155">
    <property type="term" value="F:phosphorelay sensor kinase activity"/>
    <property type="evidence" value="ECO:0007669"/>
    <property type="project" value="InterPro"/>
</dbReference>
<evidence type="ECO:0000256" key="12">
    <source>
        <dbReference type="SAM" id="Phobius"/>
    </source>
</evidence>
<keyword evidence="16" id="KW-1185">Reference proteome</keyword>
<evidence type="ECO:0000256" key="1">
    <source>
        <dbReference type="ARBA" id="ARBA00000085"/>
    </source>
</evidence>
<evidence type="ECO:0000256" key="3">
    <source>
        <dbReference type="ARBA" id="ARBA00012438"/>
    </source>
</evidence>
<evidence type="ECO:0000313" key="15">
    <source>
        <dbReference type="EMBL" id="GLW65361.1"/>
    </source>
</evidence>
<protein>
    <recommendedName>
        <fullName evidence="3">histidine kinase</fullName>
        <ecNumber evidence="3">2.7.13.3</ecNumber>
    </recommendedName>
</protein>
<dbReference type="SMART" id="SM00388">
    <property type="entry name" value="HisKA"/>
    <property type="match status" value="1"/>
</dbReference>
<proteinExistence type="predicted"/>
<dbReference type="InterPro" id="IPR005467">
    <property type="entry name" value="His_kinase_dom"/>
</dbReference>
<evidence type="ECO:0000256" key="8">
    <source>
        <dbReference type="ARBA" id="ARBA00022989"/>
    </source>
</evidence>
<keyword evidence="4" id="KW-0597">Phosphoprotein</keyword>
<keyword evidence="7" id="KW-0418">Kinase</keyword>
<dbReference type="Gene3D" id="1.10.287.130">
    <property type="match status" value="1"/>
</dbReference>
<evidence type="ECO:0000256" key="11">
    <source>
        <dbReference type="SAM" id="MobiDB-lite"/>
    </source>
</evidence>
<dbReference type="SUPFAM" id="SSF158472">
    <property type="entry name" value="HAMP domain-like"/>
    <property type="match status" value="1"/>
</dbReference>
<dbReference type="SUPFAM" id="SSF55874">
    <property type="entry name" value="ATPase domain of HSP90 chaperone/DNA topoisomerase II/histidine kinase"/>
    <property type="match status" value="1"/>
</dbReference>